<sequence>MQHGFYFSSAMFGDLGAAYGAQPYRAAGFQPEEPGAPLPRHNGKLAAQDMTAAPGHTVQHVTGGPVQAKD</sequence>
<evidence type="ECO:0000313" key="3">
    <source>
        <dbReference type="Proteomes" id="UP000078428"/>
    </source>
</evidence>
<name>A0A178M5J0_9PROT</name>
<keyword evidence="3" id="KW-1185">Reference proteome</keyword>
<comment type="caution">
    <text evidence="2">The sequence shown here is derived from an EMBL/GenBank/DDBJ whole genome shotgun (WGS) entry which is preliminary data.</text>
</comment>
<protein>
    <submittedName>
        <fullName evidence="2">Uncharacterized protein</fullName>
    </submittedName>
</protein>
<evidence type="ECO:0000313" key="2">
    <source>
        <dbReference type="EMBL" id="OAN44011.1"/>
    </source>
</evidence>
<reference evidence="2 3" key="1">
    <citation type="submission" date="2016-04" db="EMBL/GenBank/DDBJ databases">
        <title>Draft genome sequence of freshwater magnetotactic bacteria Magnetospirillum marisnigri SP-1 and Magnetospirillum moscoviense BB-1.</title>
        <authorList>
            <person name="Koziaeva V."/>
            <person name="Dziuba M.V."/>
            <person name="Ivanov T.M."/>
            <person name="Kuznetsov B."/>
            <person name="Grouzdev D.S."/>
        </authorList>
    </citation>
    <scope>NUCLEOTIDE SEQUENCE [LARGE SCALE GENOMIC DNA]</scope>
    <source>
        <strain evidence="2 3">SP-1</strain>
    </source>
</reference>
<evidence type="ECO:0000256" key="1">
    <source>
        <dbReference type="SAM" id="MobiDB-lite"/>
    </source>
</evidence>
<gene>
    <name evidence="2" type="ORF">A6A04_09010</name>
</gene>
<accession>A0A178M5J0</accession>
<feature type="region of interest" description="Disordered" evidence="1">
    <location>
        <begin position="28"/>
        <end position="70"/>
    </location>
</feature>
<dbReference type="EMBL" id="LWQT01000120">
    <property type="protein sequence ID" value="OAN44011.1"/>
    <property type="molecule type" value="Genomic_DNA"/>
</dbReference>
<dbReference type="AlphaFoldDB" id="A0A178M5J0"/>
<proteinExistence type="predicted"/>
<organism evidence="2 3">
    <name type="scientific">Paramagnetospirillum marisnigri</name>
    <dbReference type="NCBI Taxonomy" id="1285242"/>
    <lineage>
        <taxon>Bacteria</taxon>
        <taxon>Pseudomonadati</taxon>
        <taxon>Pseudomonadota</taxon>
        <taxon>Alphaproteobacteria</taxon>
        <taxon>Rhodospirillales</taxon>
        <taxon>Magnetospirillaceae</taxon>
        <taxon>Paramagnetospirillum</taxon>
    </lineage>
</organism>
<dbReference type="STRING" id="1285242.A6A04_09010"/>
<dbReference type="Proteomes" id="UP000078428">
    <property type="component" value="Unassembled WGS sequence"/>
</dbReference>